<dbReference type="OrthoDB" id="2553626at2759"/>
<feature type="region of interest" description="Disordered" evidence="1">
    <location>
        <begin position="148"/>
        <end position="214"/>
    </location>
</feature>
<evidence type="ECO:0000313" key="3">
    <source>
        <dbReference type="Proteomes" id="UP000193560"/>
    </source>
</evidence>
<dbReference type="EMBL" id="MCGE01000004">
    <property type="protein sequence ID" value="ORZ22401.1"/>
    <property type="molecule type" value="Genomic_DNA"/>
</dbReference>
<feature type="region of interest" description="Disordered" evidence="1">
    <location>
        <begin position="1"/>
        <end position="48"/>
    </location>
</feature>
<feature type="region of interest" description="Disordered" evidence="1">
    <location>
        <begin position="413"/>
        <end position="490"/>
    </location>
</feature>
<dbReference type="STRING" id="90262.A0A1X2IW15"/>
<organism evidence="2 3">
    <name type="scientific">Absidia repens</name>
    <dbReference type="NCBI Taxonomy" id="90262"/>
    <lineage>
        <taxon>Eukaryota</taxon>
        <taxon>Fungi</taxon>
        <taxon>Fungi incertae sedis</taxon>
        <taxon>Mucoromycota</taxon>
        <taxon>Mucoromycotina</taxon>
        <taxon>Mucoromycetes</taxon>
        <taxon>Mucorales</taxon>
        <taxon>Cunninghamellaceae</taxon>
        <taxon>Absidia</taxon>
    </lineage>
</organism>
<dbReference type="AlphaFoldDB" id="A0A1X2IW15"/>
<feature type="compositionally biased region" description="Acidic residues" evidence="1">
    <location>
        <begin position="465"/>
        <end position="478"/>
    </location>
</feature>
<proteinExistence type="predicted"/>
<dbReference type="Gene3D" id="1.10.238.10">
    <property type="entry name" value="EF-hand"/>
    <property type="match status" value="1"/>
</dbReference>
<dbReference type="Proteomes" id="UP000193560">
    <property type="component" value="Unassembled WGS sequence"/>
</dbReference>
<accession>A0A1X2IW15</accession>
<feature type="region of interest" description="Disordered" evidence="1">
    <location>
        <begin position="573"/>
        <end position="611"/>
    </location>
</feature>
<sequence length="611" mass="67605">MVKFINAFSRSQHKKDDKGRSHQFAKRLAAATRSDQAPGPTLSPSELSPLESTVYKTWWEELDPFNLGTVLDEALHPFLYESGLDQEILGQIVDFYSGDTRYMEEQFYGILRLIAHGQSGRKINRDLVALGAPLAHFNNNAIDYWRRQDDNSNSSNQSTVPLPDAKGHSRNTWWGQSLPSENDNTGITTLITASSQRQQPSSLAFPTTNSHRHSYAGSTLSTPAFVSLTQPPPPLPTANASETHRQAPSWTAMSLGNNMEPTSPNTTLIPPAPTLNRQNDFNWAEHALSLSSGTVTPFHHHPQQQQQQQQGSPDKLCTSPLTTTVNRNIVGHSRSRSVPYASHDLSSSTEFSFDTVTSTQAKQTHSRPVLSTSRSSMDTTTFHRILHQQPQPLDNHWTVDQGQSLLLTQKFTPQVSTSKPTNPFEDDDEHNFGSSDGEDIHQSVGTGEKLDHQSKQPTNMKSPFDDNDEEDESEELIETEPPLTSNLPAKVTPARADPGNLIFSTPSAPMTANQCFNKNNILAPPTPAQSSKPASLRYGRNYPLKRSVSQHSGILGRHQRSFMSQGTFLLATSSTSSSVQFPAAQPRPPSHTDDNTTRLFRHRSTTSSSRK</sequence>
<reference evidence="2 3" key="1">
    <citation type="submission" date="2016-07" db="EMBL/GenBank/DDBJ databases">
        <title>Pervasive Adenine N6-methylation of Active Genes in Fungi.</title>
        <authorList>
            <consortium name="DOE Joint Genome Institute"/>
            <person name="Mondo S.J."/>
            <person name="Dannebaum R.O."/>
            <person name="Kuo R.C."/>
            <person name="Labutti K."/>
            <person name="Haridas S."/>
            <person name="Kuo A."/>
            <person name="Salamov A."/>
            <person name="Ahrendt S.R."/>
            <person name="Lipzen A."/>
            <person name="Sullivan W."/>
            <person name="Andreopoulos W.B."/>
            <person name="Clum A."/>
            <person name="Lindquist E."/>
            <person name="Daum C."/>
            <person name="Ramamoorthy G.K."/>
            <person name="Gryganskyi A."/>
            <person name="Culley D."/>
            <person name="Magnuson J.K."/>
            <person name="James T.Y."/>
            <person name="O'Malley M.A."/>
            <person name="Stajich J.E."/>
            <person name="Spatafora J.W."/>
            <person name="Visel A."/>
            <person name="Grigoriev I.V."/>
        </authorList>
    </citation>
    <scope>NUCLEOTIDE SEQUENCE [LARGE SCALE GENOMIC DNA]</scope>
    <source>
        <strain evidence="2 3">NRRL 1336</strain>
    </source>
</reference>
<feature type="region of interest" description="Disordered" evidence="1">
    <location>
        <begin position="293"/>
        <end position="320"/>
    </location>
</feature>
<comment type="caution">
    <text evidence="2">The sequence shown here is derived from an EMBL/GenBank/DDBJ whole genome shotgun (WGS) entry which is preliminary data.</text>
</comment>
<evidence type="ECO:0000256" key="1">
    <source>
        <dbReference type="SAM" id="MobiDB-lite"/>
    </source>
</evidence>
<protein>
    <submittedName>
        <fullName evidence="2">Uncharacterized protein</fullName>
    </submittedName>
</protein>
<feature type="compositionally biased region" description="Polar residues" evidence="1">
    <location>
        <begin position="170"/>
        <end position="209"/>
    </location>
</feature>
<gene>
    <name evidence="2" type="ORF">BCR42DRAFT_447713</name>
</gene>
<keyword evidence="3" id="KW-1185">Reference proteome</keyword>
<feature type="compositionally biased region" description="Basic residues" evidence="1">
    <location>
        <begin position="599"/>
        <end position="611"/>
    </location>
</feature>
<evidence type="ECO:0000313" key="2">
    <source>
        <dbReference type="EMBL" id="ORZ22401.1"/>
    </source>
</evidence>
<name>A0A1X2IW15_9FUNG</name>